<dbReference type="Proteomes" id="UP000410492">
    <property type="component" value="Unassembled WGS sequence"/>
</dbReference>
<evidence type="ECO:0000313" key="12">
    <source>
        <dbReference type="EMBL" id="VEN49694.1"/>
    </source>
</evidence>
<dbReference type="GO" id="GO:0006357">
    <property type="term" value="P:regulation of transcription by RNA polymerase II"/>
    <property type="evidence" value="ECO:0007669"/>
    <property type="project" value="TreeGrafter"/>
</dbReference>
<dbReference type="OrthoDB" id="2687452at2759"/>
<name>A0A653CP38_CALMS</name>
<dbReference type="GO" id="GO:0008270">
    <property type="term" value="F:zinc ion binding"/>
    <property type="evidence" value="ECO:0007669"/>
    <property type="project" value="UniProtKB-KW"/>
</dbReference>
<feature type="domain" description="C2H2-type" evidence="11">
    <location>
        <begin position="56"/>
        <end position="86"/>
    </location>
</feature>
<accession>A0A653CP38</accession>
<organism evidence="12 13">
    <name type="scientific">Callosobruchus maculatus</name>
    <name type="common">Southern cowpea weevil</name>
    <name type="synonym">Pulse bruchid</name>
    <dbReference type="NCBI Taxonomy" id="64391"/>
    <lineage>
        <taxon>Eukaryota</taxon>
        <taxon>Metazoa</taxon>
        <taxon>Ecdysozoa</taxon>
        <taxon>Arthropoda</taxon>
        <taxon>Hexapoda</taxon>
        <taxon>Insecta</taxon>
        <taxon>Pterygota</taxon>
        <taxon>Neoptera</taxon>
        <taxon>Endopterygota</taxon>
        <taxon>Coleoptera</taxon>
        <taxon>Polyphaga</taxon>
        <taxon>Cucujiformia</taxon>
        <taxon>Chrysomeloidea</taxon>
        <taxon>Chrysomelidae</taxon>
        <taxon>Bruchinae</taxon>
        <taxon>Bruchini</taxon>
        <taxon>Callosobruchus</taxon>
    </lineage>
</organism>
<keyword evidence="7" id="KW-0804">Transcription</keyword>
<dbReference type="SMART" id="SM00355">
    <property type="entry name" value="ZnF_C2H2"/>
    <property type="match status" value="12"/>
</dbReference>
<keyword evidence="8" id="KW-0539">Nucleus</keyword>
<feature type="domain" description="C2H2-type" evidence="11">
    <location>
        <begin position="161"/>
        <end position="190"/>
    </location>
</feature>
<evidence type="ECO:0000313" key="13">
    <source>
        <dbReference type="Proteomes" id="UP000410492"/>
    </source>
</evidence>
<evidence type="ECO:0000259" key="11">
    <source>
        <dbReference type="PROSITE" id="PS50157"/>
    </source>
</evidence>
<keyword evidence="3" id="KW-0677">Repeat</keyword>
<feature type="domain" description="C2H2-type" evidence="11">
    <location>
        <begin position="281"/>
        <end position="308"/>
    </location>
</feature>
<keyword evidence="5" id="KW-0862">Zinc</keyword>
<feature type="domain" description="C2H2-type" evidence="11">
    <location>
        <begin position="337"/>
        <end position="365"/>
    </location>
</feature>
<sequence length="658" mass="75588">MECMEMEMDSSDYEYGYIAEESSKPHMCSYDGCNESFKKNSLLKRHMFKHTGERPFPCDIPGCNAAFLQTYHLKRHKSTVHNQDEKHVCDEENCNKIFNNSIGLQNHKNNVHSPLTYLHTCPHCLKGFKKKYYLASHMFSHARAADAEKDKKEQSPSKNTLTCIIEGCGASYKKLSYLKQHMRKHTGERPFVCDVDGCDKSYAISSHLNRHKARVHERTTEYICKVDDCGKVLIDKRCLEKHMERYHSFNGPYKCIHCMLGFTKKYALRRHLDSHRKDSNYKCHRCNVEFPSRTNYLKHMYRHKTRKLYTCDCGKVFELKAKCREHQKECPTQQTGHICSICNKSFTTGFNLRQHSNVVHSEVKEVFKCPYLNCDRSYNYKKNLNVHIHDFHEKVVERYECPVPGCTVVCKKKQYMTRHVENVHTNPKPRKTERKPRKTKGIPTTNNVITMSGLNPSHKKLLKNPQIDITTLAKEKGSNVTSKENSLSSPALLEDSAQDETSIRKDVPDATINALSDVWGVCYSAENSRGSREDEIDATETTLNTEASFTKSSANKAVKEELVDEQSSSAIFEVNIKMERDTAGIDDDLEVDLLDSSFEMSYENEDDQGESQNESTDDQGDSGSNNLPETVFVKVEYDVDNVIEKCDRTLAEIKNLIG</sequence>
<feature type="domain" description="C2H2-type" evidence="11">
    <location>
        <begin position="367"/>
        <end position="392"/>
    </location>
</feature>
<feature type="region of interest" description="Disordered" evidence="10">
    <location>
        <begin position="424"/>
        <end position="446"/>
    </location>
</feature>
<dbReference type="SUPFAM" id="SSF57667">
    <property type="entry name" value="beta-beta-alpha zinc fingers"/>
    <property type="match status" value="4"/>
</dbReference>
<evidence type="ECO:0000256" key="10">
    <source>
        <dbReference type="SAM" id="MobiDB-lite"/>
    </source>
</evidence>
<evidence type="ECO:0000256" key="8">
    <source>
        <dbReference type="ARBA" id="ARBA00023242"/>
    </source>
</evidence>
<dbReference type="InterPro" id="IPR036236">
    <property type="entry name" value="Znf_C2H2_sf"/>
</dbReference>
<evidence type="ECO:0000256" key="7">
    <source>
        <dbReference type="ARBA" id="ARBA00023163"/>
    </source>
</evidence>
<dbReference type="PROSITE" id="PS00028">
    <property type="entry name" value="ZINC_FINGER_C2H2_1"/>
    <property type="match status" value="12"/>
</dbReference>
<dbReference type="InterPro" id="IPR013087">
    <property type="entry name" value="Znf_C2H2_type"/>
</dbReference>
<feature type="compositionally biased region" description="Basic residues" evidence="10">
    <location>
        <begin position="427"/>
        <end position="440"/>
    </location>
</feature>
<dbReference type="Pfam" id="PF00096">
    <property type="entry name" value="zf-C2H2"/>
    <property type="match status" value="3"/>
</dbReference>
<evidence type="ECO:0000256" key="6">
    <source>
        <dbReference type="ARBA" id="ARBA00023015"/>
    </source>
</evidence>
<feature type="domain" description="C2H2-type" evidence="11">
    <location>
        <begin position="253"/>
        <end position="280"/>
    </location>
</feature>
<feature type="domain" description="C2H2-type" evidence="11">
    <location>
        <begin position="399"/>
        <end position="429"/>
    </location>
</feature>
<evidence type="ECO:0000256" key="4">
    <source>
        <dbReference type="ARBA" id="ARBA00022771"/>
    </source>
</evidence>
<dbReference type="Gene3D" id="3.30.160.60">
    <property type="entry name" value="Classic Zinc Finger"/>
    <property type="match status" value="9"/>
</dbReference>
<feature type="domain" description="C2H2-type" evidence="11">
    <location>
        <begin position="26"/>
        <end position="55"/>
    </location>
</feature>
<gene>
    <name evidence="12" type="ORF">CALMAC_LOCUS10730</name>
</gene>
<keyword evidence="13" id="KW-1185">Reference proteome</keyword>
<feature type="domain" description="C2H2-type" evidence="11">
    <location>
        <begin position="119"/>
        <end position="146"/>
    </location>
</feature>
<evidence type="ECO:0000256" key="9">
    <source>
        <dbReference type="PROSITE-ProRule" id="PRU00042"/>
    </source>
</evidence>
<evidence type="ECO:0000256" key="2">
    <source>
        <dbReference type="ARBA" id="ARBA00022723"/>
    </source>
</evidence>
<feature type="domain" description="C2H2-type" evidence="11">
    <location>
        <begin position="191"/>
        <end position="221"/>
    </location>
</feature>
<feature type="compositionally biased region" description="Acidic residues" evidence="10">
    <location>
        <begin position="602"/>
        <end position="620"/>
    </location>
</feature>
<comment type="subcellular location">
    <subcellularLocation>
        <location evidence="1">Nucleus</location>
    </subcellularLocation>
</comment>
<evidence type="ECO:0000256" key="5">
    <source>
        <dbReference type="ARBA" id="ARBA00022833"/>
    </source>
</evidence>
<protein>
    <recommendedName>
        <fullName evidence="11">C2H2-type domain-containing protein</fullName>
    </recommendedName>
</protein>
<feature type="region of interest" description="Disordered" evidence="10">
    <location>
        <begin position="602"/>
        <end position="627"/>
    </location>
</feature>
<dbReference type="PANTHER" id="PTHR46179:SF13">
    <property type="entry name" value="C2H2-TYPE DOMAIN-CONTAINING PROTEIN"/>
    <property type="match status" value="1"/>
</dbReference>
<dbReference type="PROSITE" id="PS50157">
    <property type="entry name" value="ZINC_FINGER_C2H2_2"/>
    <property type="match status" value="12"/>
</dbReference>
<keyword evidence="2" id="KW-0479">Metal-binding</keyword>
<feature type="domain" description="C2H2-type" evidence="11">
    <location>
        <begin position="222"/>
        <end position="252"/>
    </location>
</feature>
<keyword evidence="6" id="KW-0805">Transcription regulation</keyword>
<dbReference type="InterPro" id="IPR051061">
    <property type="entry name" value="Zinc_finger_trans_reg"/>
</dbReference>
<proteinExistence type="predicted"/>
<dbReference type="GO" id="GO:0005634">
    <property type="term" value="C:nucleus"/>
    <property type="evidence" value="ECO:0007669"/>
    <property type="project" value="UniProtKB-SubCell"/>
</dbReference>
<feature type="region of interest" description="Disordered" evidence="10">
    <location>
        <begin position="475"/>
        <end position="502"/>
    </location>
</feature>
<dbReference type="EMBL" id="CAACVG010008413">
    <property type="protein sequence ID" value="VEN49694.1"/>
    <property type="molecule type" value="Genomic_DNA"/>
</dbReference>
<dbReference type="PANTHER" id="PTHR46179">
    <property type="entry name" value="ZINC FINGER PROTEIN"/>
    <property type="match status" value="1"/>
</dbReference>
<dbReference type="AlphaFoldDB" id="A0A653CP38"/>
<reference evidence="12 13" key="1">
    <citation type="submission" date="2019-01" db="EMBL/GenBank/DDBJ databases">
        <authorList>
            <person name="Sayadi A."/>
        </authorList>
    </citation>
    <scope>NUCLEOTIDE SEQUENCE [LARGE SCALE GENOMIC DNA]</scope>
</reference>
<keyword evidence="4 9" id="KW-0863">Zinc-finger</keyword>
<evidence type="ECO:0000256" key="3">
    <source>
        <dbReference type="ARBA" id="ARBA00022737"/>
    </source>
</evidence>
<feature type="domain" description="C2H2-type" evidence="11">
    <location>
        <begin position="87"/>
        <end position="113"/>
    </location>
</feature>
<dbReference type="FunFam" id="3.30.160.60:FF:000125">
    <property type="entry name" value="Putative zinc finger protein 143"/>
    <property type="match status" value="1"/>
</dbReference>
<feature type="compositionally biased region" description="Polar residues" evidence="10">
    <location>
        <begin position="478"/>
        <end position="489"/>
    </location>
</feature>
<evidence type="ECO:0000256" key="1">
    <source>
        <dbReference type="ARBA" id="ARBA00004123"/>
    </source>
</evidence>